<dbReference type="RefSeq" id="WP_307280638.1">
    <property type="nucleotide sequence ID" value="NZ_JAUSVX010000014.1"/>
</dbReference>
<dbReference type="Proteomes" id="UP001242480">
    <property type="component" value="Unassembled WGS sequence"/>
</dbReference>
<proteinExistence type="predicted"/>
<sequence length="75" mass="8588">MIRTAILAGAAALACWTLPAKAASYPYEVEMFRLHEACRAGDRAACVHFGVIIGEHRERRAELERLHPEIFWWNH</sequence>
<dbReference type="PROSITE" id="PS51257">
    <property type="entry name" value="PROKAR_LIPOPROTEIN"/>
    <property type="match status" value="1"/>
</dbReference>
<keyword evidence="1" id="KW-0732">Signal</keyword>
<evidence type="ECO:0000313" key="2">
    <source>
        <dbReference type="EMBL" id="MDQ0472992.1"/>
    </source>
</evidence>
<reference evidence="2 3" key="1">
    <citation type="submission" date="2023-07" db="EMBL/GenBank/DDBJ databases">
        <title>Genomic Encyclopedia of Type Strains, Phase IV (KMG-IV): sequencing the most valuable type-strain genomes for metagenomic binning, comparative biology and taxonomic classification.</title>
        <authorList>
            <person name="Goeker M."/>
        </authorList>
    </citation>
    <scope>NUCLEOTIDE SEQUENCE [LARGE SCALE GENOMIC DNA]</scope>
    <source>
        <strain evidence="2 3">DSM 19619</strain>
    </source>
</reference>
<gene>
    <name evidence="2" type="ORF">QO011_006025</name>
</gene>
<evidence type="ECO:0000256" key="1">
    <source>
        <dbReference type="SAM" id="SignalP"/>
    </source>
</evidence>
<evidence type="ECO:0000313" key="3">
    <source>
        <dbReference type="Proteomes" id="UP001242480"/>
    </source>
</evidence>
<accession>A0ABU0JFC7</accession>
<name>A0ABU0JFC7_9HYPH</name>
<feature type="chain" id="PRO_5045330729" evidence="1">
    <location>
        <begin position="23"/>
        <end position="75"/>
    </location>
</feature>
<dbReference type="EMBL" id="JAUSVX010000014">
    <property type="protein sequence ID" value="MDQ0472992.1"/>
    <property type="molecule type" value="Genomic_DNA"/>
</dbReference>
<feature type="signal peptide" evidence="1">
    <location>
        <begin position="1"/>
        <end position="22"/>
    </location>
</feature>
<organism evidence="2 3">
    <name type="scientific">Labrys wisconsinensis</name>
    <dbReference type="NCBI Taxonomy" id="425677"/>
    <lineage>
        <taxon>Bacteria</taxon>
        <taxon>Pseudomonadati</taxon>
        <taxon>Pseudomonadota</taxon>
        <taxon>Alphaproteobacteria</taxon>
        <taxon>Hyphomicrobiales</taxon>
        <taxon>Xanthobacteraceae</taxon>
        <taxon>Labrys</taxon>
    </lineage>
</organism>
<protein>
    <submittedName>
        <fullName evidence="2">Uncharacterized protein</fullName>
    </submittedName>
</protein>
<keyword evidence="3" id="KW-1185">Reference proteome</keyword>
<comment type="caution">
    <text evidence="2">The sequence shown here is derived from an EMBL/GenBank/DDBJ whole genome shotgun (WGS) entry which is preliminary data.</text>
</comment>